<sequence length="313" mass="34183">MRKGLVVLAVVGLVLAGVAVAVTRDQPYYYPGGSDVVRLSADYALKADGTLEVTETIDYNYGHLGDPLARVIQVRRPATDELYRSVDTRGTDRVWKVFDVTATDAKGAMVPVDVREMDPWLPPLTDTGIDGWNSRLADLHIKVGEQLPYVKTAPTDTEPVVRMATFVVRYKVRGALERTSSGYELNWPDRRRSEDGERMAYLDTPTTTIRLKTPNAPINPSCAGHRNGNDGKRTTSACTTAPSTSHETVFTTTQPKATMTVTAGLPGDGFAAGAAMYDDSPTPASTWLRRLLIAAALVATLTITLIWRRRQTA</sequence>
<reference evidence="4 7" key="2">
    <citation type="submission" date="2020-08" db="EMBL/GenBank/DDBJ databases">
        <title>Sequencing the genomes of 1000 actinobacteria strains.</title>
        <authorList>
            <person name="Klenk H.-P."/>
        </authorList>
    </citation>
    <scope>NUCLEOTIDE SEQUENCE [LARGE SCALE GENOMIC DNA]</scope>
    <source>
        <strain evidence="4 7">DSM 15626</strain>
    </source>
</reference>
<evidence type="ECO:0000256" key="1">
    <source>
        <dbReference type="SAM" id="MobiDB-lite"/>
    </source>
</evidence>
<evidence type="ECO:0000313" key="7">
    <source>
        <dbReference type="Proteomes" id="UP000553957"/>
    </source>
</evidence>
<dbReference type="Proteomes" id="UP000553957">
    <property type="component" value="Unassembled WGS sequence"/>
</dbReference>
<evidence type="ECO:0000313" key="4">
    <source>
        <dbReference type="EMBL" id="MBB6565085.1"/>
    </source>
</evidence>
<feature type="transmembrane region" description="Helical" evidence="2">
    <location>
        <begin position="287"/>
        <end position="307"/>
    </location>
</feature>
<dbReference type="Pfam" id="PF09972">
    <property type="entry name" value="DUF2207"/>
    <property type="match status" value="1"/>
</dbReference>
<dbReference type="EMBL" id="JABJRC010000003">
    <property type="protein sequence ID" value="NOL41356.1"/>
    <property type="molecule type" value="Genomic_DNA"/>
</dbReference>
<protein>
    <recommendedName>
        <fullName evidence="3">DUF2207 domain-containing protein</fullName>
    </recommendedName>
</protein>
<dbReference type="InterPro" id="IPR018702">
    <property type="entry name" value="DUF2207"/>
</dbReference>
<dbReference type="Proteomes" id="UP000534306">
    <property type="component" value="Unassembled WGS sequence"/>
</dbReference>
<feature type="compositionally biased region" description="Low complexity" evidence="1">
    <location>
        <begin position="234"/>
        <end position="245"/>
    </location>
</feature>
<evidence type="ECO:0000256" key="2">
    <source>
        <dbReference type="SAM" id="Phobius"/>
    </source>
</evidence>
<gene>
    <name evidence="4" type="ORF">HNR71_000722</name>
    <name evidence="5" type="ORF">HPO96_13975</name>
</gene>
<keyword evidence="6" id="KW-1185">Reference proteome</keyword>
<reference evidence="5 6" key="1">
    <citation type="submission" date="2020-05" db="EMBL/GenBank/DDBJ databases">
        <title>Genome sequence of Kribbella sandramycini ATCC 39419.</title>
        <authorList>
            <person name="Maclea K.S."/>
            <person name="Fair J.L."/>
        </authorList>
    </citation>
    <scope>NUCLEOTIDE SEQUENCE [LARGE SCALE GENOMIC DNA]</scope>
    <source>
        <strain evidence="5 6">ATCC 39419</strain>
    </source>
</reference>
<keyword evidence="2" id="KW-0472">Membrane</keyword>
<organism evidence="5 6">
    <name type="scientific">Kribbella sandramycini</name>
    <dbReference type="NCBI Taxonomy" id="60450"/>
    <lineage>
        <taxon>Bacteria</taxon>
        <taxon>Bacillati</taxon>
        <taxon>Actinomycetota</taxon>
        <taxon>Actinomycetes</taxon>
        <taxon>Propionibacteriales</taxon>
        <taxon>Kribbellaceae</taxon>
        <taxon>Kribbella</taxon>
    </lineage>
</organism>
<name>A0A7Y4L150_9ACTN</name>
<dbReference type="RefSeq" id="WP_171673872.1">
    <property type="nucleotide sequence ID" value="NZ_BAAAGT010000001.1"/>
</dbReference>
<feature type="region of interest" description="Disordered" evidence="1">
    <location>
        <begin position="210"/>
        <end position="251"/>
    </location>
</feature>
<comment type="caution">
    <text evidence="5">The sequence shown here is derived from an EMBL/GenBank/DDBJ whole genome shotgun (WGS) entry which is preliminary data.</text>
</comment>
<proteinExistence type="predicted"/>
<evidence type="ECO:0000313" key="5">
    <source>
        <dbReference type="EMBL" id="NOL41356.1"/>
    </source>
</evidence>
<keyword evidence="2" id="KW-0812">Transmembrane</keyword>
<dbReference type="AlphaFoldDB" id="A0A7Y4L150"/>
<accession>A0A7Y4L150</accession>
<evidence type="ECO:0000313" key="6">
    <source>
        <dbReference type="Proteomes" id="UP000534306"/>
    </source>
</evidence>
<feature type="domain" description="DUF2207" evidence="3">
    <location>
        <begin position="38"/>
        <end position="187"/>
    </location>
</feature>
<evidence type="ECO:0000259" key="3">
    <source>
        <dbReference type="Pfam" id="PF09972"/>
    </source>
</evidence>
<keyword evidence="2" id="KW-1133">Transmembrane helix</keyword>
<dbReference type="EMBL" id="JACHKF010000001">
    <property type="protein sequence ID" value="MBB6565085.1"/>
    <property type="molecule type" value="Genomic_DNA"/>
</dbReference>